<feature type="region of interest" description="Disordered" evidence="1">
    <location>
        <begin position="13"/>
        <end position="111"/>
    </location>
</feature>
<proteinExistence type="predicted"/>
<evidence type="ECO:0000313" key="2">
    <source>
        <dbReference type="EMBL" id="RNF20671.1"/>
    </source>
</evidence>
<evidence type="ECO:0000313" key="3">
    <source>
        <dbReference type="Proteomes" id="UP000284403"/>
    </source>
</evidence>
<sequence>MPLWAEAACRVGVAAGHSRQFTPAPRSHEAGGGGDDDSRRSWRRAERVEAQHRTRRRRGAQDLGGWPHKPPGLDSTQALHGQRNAPPQPPQGVPDASQAGGHRSRPSGTALAACADGVNGRASSYLRHGVRSHREPCASWAHRQTRCACATGQTIRLLRPVARGDASEP</sequence>
<reference evidence="2 3" key="1">
    <citation type="journal article" date="2018" name="BMC Genomics">
        <title>Genomic comparison of Trypanosoma conorhini and Trypanosoma rangeli to Trypanosoma cruzi strains of high and low virulence.</title>
        <authorList>
            <person name="Bradwell K.R."/>
            <person name="Koparde V.N."/>
            <person name="Matveyev A.V."/>
            <person name="Serrano M.G."/>
            <person name="Alves J.M."/>
            <person name="Parikh H."/>
            <person name="Huang B."/>
            <person name="Lee V."/>
            <person name="Espinosa-Alvarez O."/>
            <person name="Ortiz P.A."/>
            <person name="Costa-Martins A.G."/>
            <person name="Teixeira M.M."/>
            <person name="Buck G.A."/>
        </authorList>
    </citation>
    <scope>NUCLEOTIDE SEQUENCE [LARGE SCALE GENOMIC DNA]</scope>
    <source>
        <strain evidence="2 3">025E</strain>
    </source>
</reference>
<dbReference type="Proteomes" id="UP000284403">
    <property type="component" value="Unassembled WGS sequence"/>
</dbReference>
<dbReference type="GeneID" id="40317309"/>
<comment type="caution">
    <text evidence="2">The sequence shown here is derived from an EMBL/GenBank/DDBJ whole genome shotgun (WGS) entry which is preliminary data.</text>
</comment>
<accession>A0A422PSI0</accession>
<name>A0A422PSI0_9TRYP</name>
<feature type="compositionally biased region" description="Basic and acidic residues" evidence="1">
    <location>
        <begin position="36"/>
        <end position="52"/>
    </location>
</feature>
<dbReference type="EMBL" id="MKKU01000173">
    <property type="protein sequence ID" value="RNF20671.1"/>
    <property type="molecule type" value="Genomic_DNA"/>
</dbReference>
<keyword evidence="3" id="KW-1185">Reference proteome</keyword>
<evidence type="ECO:0000256" key="1">
    <source>
        <dbReference type="SAM" id="MobiDB-lite"/>
    </source>
</evidence>
<organism evidence="2 3">
    <name type="scientific">Trypanosoma conorhini</name>
    <dbReference type="NCBI Taxonomy" id="83891"/>
    <lineage>
        <taxon>Eukaryota</taxon>
        <taxon>Discoba</taxon>
        <taxon>Euglenozoa</taxon>
        <taxon>Kinetoplastea</taxon>
        <taxon>Metakinetoplastina</taxon>
        <taxon>Trypanosomatida</taxon>
        <taxon>Trypanosomatidae</taxon>
        <taxon>Trypanosoma</taxon>
    </lineage>
</organism>
<dbReference type="AlphaFoldDB" id="A0A422PSI0"/>
<gene>
    <name evidence="2" type="ORF">Tco025E_03698</name>
</gene>
<protein>
    <submittedName>
        <fullName evidence="2">Uncharacterized protein</fullName>
    </submittedName>
</protein>
<dbReference type="RefSeq" id="XP_029229284.1">
    <property type="nucleotide sequence ID" value="XM_029370616.1"/>
</dbReference>